<protein>
    <submittedName>
        <fullName evidence="1">Uncharacterized protein</fullName>
    </submittedName>
</protein>
<dbReference type="Proteomes" id="UP000294820">
    <property type="component" value="Chromosome 1"/>
</dbReference>
<evidence type="ECO:0000313" key="2">
    <source>
        <dbReference type="Proteomes" id="UP000294820"/>
    </source>
</evidence>
<keyword evidence="2" id="KW-1185">Reference proteome</keyword>
<dbReference type="EMBL" id="LT615367">
    <property type="protein sequence ID" value="SLM61190.1"/>
    <property type="molecule type" value="Genomic_DNA"/>
</dbReference>
<dbReference type="AlphaFoldDB" id="A0A375A587"/>
<evidence type="ECO:0000313" key="1">
    <source>
        <dbReference type="EMBL" id="SLM61190.1"/>
    </source>
</evidence>
<sequence length="42" mass="5114">MKILGFLMKWCWCQMKKTTPDVARRRYPVQGGYRRGAVVYYR</sequence>
<proteinExistence type="predicted"/>
<gene>
    <name evidence="1" type="ORF">DAQ1742_00047</name>
</gene>
<organism evidence="1 2">
    <name type="scientific">Dickeya aquatica</name>
    <dbReference type="NCBI Taxonomy" id="1401087"/>
    <lineage>
        <taxon>Bacteria</taxon>
        <taxon>Pseudomonadati</taxon>
        <taxon>Pseudomonadota</taxon>
        <taxon>Gammaproteobacteria</taxon>
        <taxon>Enterobacterales</taxon>
        <taxon>Pectobacteriaceae</taxon>
        <taxon>Dickeya</taxon>
    </lineage>
</organism>
<name>A0A375A587_9GAMM</name>
<accession>A0A375A587</accession>
<dbReference type="KEGG" id="daq:DAQ1742_00047"/>
<reference evidence="1 2" key="1">
    <citation type="submission" date="2016-09" db="EMBL/GenBank/DDBJ databases">
        <authorList>
            <person name="Reverchon S."/>
            <person name="Nasser W."/>
            <person name="Leonard S."/>
            <person name="Brochier C."/>
            <person name="Duprey A."/>
        </authorList>
    </citation>
    <scope>NUCLEOTIDE SEQUENCE [LARGE SCALE GENOMIC DNA]</scope>
    <source>
        <strain evidence="1 2">174/2</strain>
    </source>
</reference>